<dbReference type="PIRSF" id="PIRSF000535">
    <property type="entry name" value="1PFK/6PFK/LacC"/>
    <property type="match status" value="1"/>
</dbReference>
<feature type="domain" description="Carbohydrate kinase PfkB" evidence="6">
    <location>
        <begin position="27"/>
        <end position="297"/>
    </location>
</feature>
<dbReference type="InterPro" id="IPR011611">
    <property type="entry name" value="PfkB_dom"/>
</dbReference>
<name>A0A0N1I6N7_LEPSE</name>
<keyword evidence="3" id="KW-0547">Nucleotide-binding</keyword>
<evidence type="ECO:0000313" key="8">
    <source>
        <dbReference type="Proteomes" id="UP000038009"/>
    </source>
</evidence>
<evidence type="ECO:0000313" key="7">
    <source>
        <dbReference type="EMBL" id="KPI86643.1"/>
    </source>
</evidence>
<keyword evidence="2" id="KW-0808">Transferase</keyword>
<organism evidence="7 8">
    <name type="scientific">Leptomonas seymouri</name>
    <dbReference type="NCBI Taxonomy" id="5684"/>
    <lineage>
        <taxon>Eukaryota</taxon>
        <taxon>Discoba</taxon>
        <taxon>Euglenozoa</taxon>
        <taxon>Kinetoplastea</taxon>
        <taxon>Metakinetoplastina</taxon>
        <taxon>Trypanosomatida</taxon>
        <taxon>Trypanosomatidae</taxon>
        <taxon>Leishmaniinae</taxon>
        <taxon>Leptomonas</taxon>
    </lineage>
</organism>
<dbReference type="OMA" id="QMIAHAG"/>
<keyword evidence="5" id="KW-0067">ATP-binding</keyword>
<comment type="caution">
    <text evidence="7">The sequence shown here is derived from an EMBL/GenBank/DDBJ whole genome shotgun (WGS) entry which is preliminary data.</text>
</comment>
<evidence type="ECO:0000256" key="5">
    <source>
        <dbReference type="ARBA" id="ARBA00022840"/>
    </source>
</evidence>
<comment type="similarity">
    <text evidence="1">Belongs to the carbohydrate kinase PfkB family.</text>
</comment>
<evidence type="ECO:0000259" key="6">
    <source>
        <dbReference type="Pfam" id="PF00294"/>
    </source>
</evidence>
<evidence type="ECO:0000256" key="4">
    <source>
        <dbReference type="ARBA" id="ARBA00022777"/>
    </source>
</evidence>
<dbReference type="PANTHER" id="PTHR46566:SF2">
    <property type="entry name" value="ATP-DEPENDENT 6-PHOSPHOFRUCTOKINASE ISOZYME 2"/>
    <property type="match status" value="1"/>
</dbReference>
<keyword evidence="8" id="KW-1185">Reference proteome</keyword>
<dbReference type="Gene3D" id="3.40.1190.20">
    <property type="match status" value="1"/>
</dbReference>
<evidence type="ECO:0000256" key="1">
    <source>
        <dbReference type="ARBA" id="ARBA00010688"/>
    </source>
</evidence>
<evidence type="ECO:0000256" key="2">
    <source>
        <dbReference type="ARBA" id="ARBA00022679"/>
    </source>
</evidence>
<proteinExistence type="inferred from homology"/>
<dbReference type="EMBL" id="LJSK01000121">
    <property type="protein sequence ID" value="KPI86643.1"/>
    <property type="molecule type" value="Genomic_DNA"/>
</dbReference>
<dbReference type="GO" id="GO:0005975">
    <property type="term" value="P:carbohydrate metabolic process"/>
    <property type="evidence" value="ECO:0007669"/>
    <property type="project" value="InterPro"/>
</dbReference>
<gene>
    <name evidence="7" type="ORF">ABL78_4258</name>
</gene>
<dbReference type="Pfam" id="PF00294">
    <property type="entry name" value="PfkB"/>
    <property type="match status" value="1"/>
</dbReference>
<accession>A0A0N1I6N7</accession>
<dbReference type="AlphaFoldDB" id="A0A0N1I6N7"/>
<dbReference type="PANTHER" id="PTHR46566">
    <property type="entry name" value="1-PHOSPHOFRUCTOKINASE-RELATED"/>
    <property type="match status" value="1"/>
</dbReference>
<dbReference type="SUPFAM" id="SSF53613">
    <property type="entry name" value="Ribokinase-like"/>
    <property type="match status" value="1"/>
</dbReference>
<dbReference type="OrthoDB" id="26487at2759"/>
<sequence length="315" mass="34204">MSASEILVVGPNPALQKTLTFGELRLDAVNRARAIREYTGGKGTNFCRASACFKPSPHCCSTTLFTFVGGRTGTRVLDLFKEEGIAVHPIFVPAETRTCITCLDEKHGAMTEIIEPSYPVPAESADEMDRVLKERLQHAGGLAIMGSLPDNTSPELYMRWTQMAAEAKKPVLLDAVKGIEASLKVPHATSVLKVNVEELYQLTGQSTPESAFAYAMREWTVHILAVTDGPRSAYIQERGKALKTLHVPRVDGIVSPLGAGDTADAVFFAQYVHGVPSDEAFRFALAAASANCLQNDAGKFEFHDLERIAMHITIA</sequence>
<dbReference type="Proteomes" id="UP000038009">
    <property type="component" value="Unassembled WGS sequence"/>
</dbReference>
<protein>
    <submittedName>
        <fullName evidence="7">Tagatose-6-phosphate kinase-like protein</fullName>
    </submittedName>
</protein>
<dbReference type="InterPro" id="IPR017583">
    <property type="entry name" value="Tagatose/fructose_Pkinase"/>
</dbReference>
<evidence type="ECO:0000256" key="3">
    <source>
        <dbReference type="ARBA" id="ARBA00022741"/>
    </source>
</evidence>
<dbReference type="VEuPathDB" id="TriTrypDB:Lsey_0121_0020"/>
<dbReference type="GO" id="GO:0016773">
    <property type="term" value="F:phosphotransferase activity, alcohol group as acceptor"/>
    <property type="evidence" value="ECO:0007669"/>
    <property type="project" value="InterPro"/>
</dbReference>
<dbReference type="GO" id="GO:0005524">
    <property type="term" value="F:ATP binding"/>
    <property type="evidence" value="ECO:0007669"/>
    <property type="project" value="UniProtKB-KW"/>
</dbReference>
<dbReference type="InterPro" id="IPR029056">
    <property type="entry name" value="Ribokinase-like"/>
</dbReference>
<keyword evidence="4 7" id="KW-0418">Kinase</keyword>
<reference evidence="7 8" key="1">
    <citation type="journal article" date="2015" name="PLoS Pathog.">
        <title>Leptomonas seymouri: Adaptations to the Dixenous Life Cycle Analyzed by Genome Sequencing, Transcriptome Profiling and Co-infection with Leishmania donovani.</title>
        <authorList>
            <person name="Kraeva N."/>
            <person name="Butenko A."/>
            <person name="Hlavacova J."/>
            <person name="Kostygov A."/>
            <person name="Myskova J."/>
            <person name="Grybchuk D."/>
            <person name="Lestinova T."/>
            <person name="Votypka J."/>
            <person name="Volf P."/>
            <person name="Opperdoes F."/>
            <person name="Flegontov P."/>
            <person name="Lukes J."/>
            <person name="Yurchenko V."/>
        </authorList>
    </citation>
    <scope>NUCLEOTIDE SEQUENCE [LARGE SCALE GENOMIC DNA]</scope>
    <source>
        <strain evidence="7 8">ATCC 30220</strain>
    </source>
</reference>
<dbReference type="GO" id="GO:0016301">
    <property type="term" value="F:kinase activity"/>
    <property type="evidence" value="ECO:0007669"/>
    <property type="project" value="UniProtKB-KW"/>
</dbReference>